<dbReference type="InterPro" id="IPR055767">
    <property type="entry name" value="DUF7343"/>
</dbReference>
<keyword evidence="2" id="KW-0472">Membrane</keyword>
<accession>A0ABT5XEM0</accession>
<dbReference type="InterPro" id="IPR036388">
    <property type="entry name" value="WH-like_DNA-bd_sf"/>
</dbReference>
<proteinExistence type="predicted"/>
<comment type="caution">
    <text evidence="4">The sequence shown here is derived from an EMBL/GenBank/DDBJ whole genome shotgun (WGS) entry which is preliminary data.</text>
</comment>
<dbReference type="Gene3D" id="1.10.10.10">
    <property type="entry name" value="Winged helix-like DNA-binding domain superfamily/Winged helix DNA-binding domain"/>
    <property type="match status" value="1"/>
</dbReference>
<dbReference type="SUPFAM" id="SSF46785">
    <property type="entry name" value="Winged helix' DNA-binding domain"/>
    <property type="match status" value="1"/>
</dbReference>
<feature type="region of interest" description="Disordered" evidence="1">
    <location>
        <begin position="207"/>
        <end position="243"/>
    </location>
</feature>
<protein>
    <submittedName>
        <fullName evidence="4">MarR family transcriptional regulator</fullName>
    </submittedName>
</protein>
<evidence type="ECO:0000259" key="3">
    <source>
        <dbReference type="Pfam" id="PF24034"/>
    </source>
</evidence>
<dbReference type="EMBL" id="JARFPL010000014">
    <property type="protein sequence ID" value="MDF0593091.1"/>
    <property type="molecule type" value="Genomic_DNA"/>
</dbReference>
<keyword evidence="5" id="KW-1185">Reference proteome</keyword>
<name>A0ABT5XEM0_9EURY</name>
<sequence>MKDIDIKGLWAFALLVAVLLTPAAGDEGLGSRGLVLDIYADEMGKALVTGYAEGIDGLPFLSGSEYQYDEDALQLYAVTNALTTKNGEDWEIRLPTEGSYGEYHVTFYLSESVRISEISGTEGLDYLVSTSSDSFVVEFHGYDVTEPSAAVRYRQPLNGGRAEAASAALPFPGGSAEKLVPVVVLIIALVVIFGAVSFRMRGVCSSPLDPAGSSPCPPSEASPQPPTGGSAQGPYQGSGAAEAGGDLLEDRREDDRREGLGEGAFMVDLVPLPDLDSTPRPEMSKTPISGKMTAVMETLTERERWVLEALIKNEGKMTQAEIRRETGIPKSSLTGIVVSLERRNIVTKKEWGRTNVIELSERLREVG</sequence>
<dbReference type="RefSeq" id="WP_316968797.1">
    <property type="nucleotide sequence ID" value="NZ_JARFPL010000014.1"/>
</dbReference>
<gene>
    <name evidence="4" type="ORF">P0O24_05785</name>
</gene>
<organism evidence="4 5">
    <name type="scientific">Candidatus Methanocrinis alkalitolerans</name>
    <dbReference type="NCBI Taxonomy" id="3033395"/>
    <lineage>
        <taxon>Archaea</taxon>
        <taxon>Methanobacteriati</taxon>
        <taxon>Methanobacteriota</taxon>
        <taxon>Stenosarchaea group</taxon>
        <taxon>Methanomicrobia</taxon>
        <taxon>Methanotrichales</taxon>
        <taxon>Methanotrichaceae</taxon>
        <taxon>Methanocrinis</taxon>
    </lineage>
</organism>
<dbReference type="Proteomes" id="UP001215956">
    <property type="component" value="Unassembled WGS sequence"/>
</dbReference>
<keyword evidence="2" id="KW-0812">Transmembrane</keyword>
<feature type="compositionally biased region" description="Pro residues" evidence="1">
    <location>
        <begin position="215"/>
        <end position="226"/>
    </location>
</feature>
<dbReference type="Pfam" id="PF24034">
    <property type="entry name" value="DUF7343"/>
    <property type="match status" value="1"/>
</dbReference>
<evidence type="ECO:0000256" key="1">
    <source>
        <dbReference type="SAM" id="MobiDB-lite"/>
    </source>
</evidence>
<evidence type="ECO:0000256" key="2">
    <source>
        <dbReference type="SAM" id="Phobius"/>
    </source>
</evidence>
<evidence type="ECO:0000313" key="4">
    <source>
        <dbReference type="EMBL" id="MDF0593091.1"/>
    </source>
</evidence>
<dbReference type="InterPro" id="IPR036390">
    <property type="entry name" value="WH_DNA-bd_sf"/>
</dbReference>
<evidence type="ECO:0000313" key="5">
    <source>
        <dbReference type="Proteomes" id="UP001215956"/>
    </source>
</evidence>
<feature type="domain" description="DUF7343" evidence="3">
    <location>
        <begin position="299"/>
        <end position="359"/>
    </location>
</feature>
<keyword evidence="2" id="KW-1133">Transmembrane helix</keyword>
<reference evidence="4 5" key="1">
    <citation type="submission" date="2023-03" db="EMBL/GenBank/DDBJ databases">
        <title>Whole genome sequencing of Methanotrichaceae archaeon M04Ac.</title>
        <authorList>
            <person name="Khomyakova M.A."/>
            <person name="Merkel A.Y."/>
            <person name="Slobodkin A.I."/>
        </authorList>
    </citation>
    <scope>NUCLEOTIDE SEQUENCE [LARGE SCALE GENOMIC DNA]</scope>
    <source>
        <strain evidence="4 5">M04Ac</strain>
    </source>
</reference>
<feature type="transmembrane region" description="Helical" evidence="2">
    <location>
        <begin position="179"/>
        <end position="198"/>
    </location>
</feature>